<evidence type="ECO:0000313" key="1">
    <source>
        <dbReference type="EMBL" id="TKS00536.1"/>
    </source>
</evidence>
<gene>
    <name evidence="1" type="ORF">D5086_0000182160</name>
</gene>
<dbReference type="AlphaFoldDB" id="A0A4V6A884"/>
<comment type="caution">
    <text evidence="1">The sequence shown here is derived from an EMBL/GenBank/DDBJ whole genome shotgun (WGS) entry which is preliminary data.</text>
</comment>
<protein>
    <submittedName>
        <fullName evidence="1">Uncharacterized protein</fullName>
    </submittedName>
</protein>
<reference evidence="1" key="1">
    <citation type="submission" date="2018-10" db="EMBL/GenBank/DDBJ databases">
        <title>Population genomic analysis revealed the cold adaptation of white poplar.</title>
        <authorList>
            <person name="Liu Y.-J."/>
        </authorList>
    </citation>
    <scope>NUCLEOTIDE SEQUENCE [LARGE SCALE GENOMIC DNA]</scope>
    <source>
        <strain evidence="1">PAL-ZL1</strain>
    </source>
</reference>
<name>A0A4V6A884_POPAL</name>
<proteinExistence type="predicted"/>
<organism evidence="1">
    <name type="scientific">Populus alba</name>
    <name type="common">White poplar</name>
    <dbReference type="NCBI Taxonomy" id="43335"/>
    <lineage>
        <taxon>Eukaryota</taxon>
        <taxon>Viridiplantae</taxon>
        <taxon>Streptophyta</taxon>
        <taxon>Embryophyta</taxon>
        <taxon>Tracheophyta</taxon>
        <taxon>Spermatophyta</taxon>
        <taxon>Magnoliopsida</taxon>
        <taxon>eudicotyledons</taxon>
        <taxon>Gunneridae</taxon>
        <taxon>Pentapetalae</taxon>
        <taxon>rosids</taxon>
        <taxon>fabids</taxon>
        <taxon>Malpighiales</taxon>
        <taxon>Salicaceae</taxon>
        <taxon>Saliceae</taxon>
        <taxon>Populus</taxon>
    </lineage>
</organism>
<accession>A0A4V6A884</accession>
<sequence length="139" mass="16108">MKELDIELKKSIYNRQIPELLFTPAAVPTLLLSSEGNEFLGCKISNIKFGDKQRKAKMVDLMVKNRASWETDVNFSSSTGMENAETKAFVEEMIDKWIERRKIQPQPQGDRNKNGGDSLYSLQIMEKDYKLKKQRIYRG</sequence>
<dbReference type="STRING" id="43335.A0A4V6A884"/>
<dbReference type="EMBL" id="RCHU01000602">
    <property type="protein sequence ID" value="TKS00536.1"/>
    <property type="molecule type" value="Genomic_DNA"/>
</dbReference>